<comment type="caution">
    <text evidence="1">The sequence shown here is derived from an EMBL/GenBank/DDBJ whole genome shotgun (WGS) entry which is preliminary data.</text>
</comment>
<dbReference type="AlphaFoldDB" id="A0A8S9H376"/>
<accession>A0A8S9H376</accession>
<evidence type="ECO:0000313" key="2">
    <source>
        <dbReference type="Proteomes" id="UP000712281"/>
    </source>
</evidence>
<dbReference type="Proteomes" id="UP000712281">
    <property type="component" value="Unassembled WGS sequence"/>
</dbReference>
<evidence type="ECO:0000313" key="1">
    <source>
        <dbReference type="EMBL" id="KAF2551526.1"/>
    </source>
</evidence>
<gene>
    <name evidence="1" type="ORF">F2Q68_00034721</name>
</gene>
<proteinExistence type="predicted"/>
<name>A0A8S9H376_BRACR</name>
<sequence length="124" mass="13843">MDTDHPVWFTEPLGMKLHISKRNSKGSVNSDSRKQEMLRKAVNSWVLTCFSLTTSQRSSKELSALTVHLRKLFQRGFGLLAQWCRHNMEFGEVNPDRAYISGSADIAANIDSSPSNTSAGPETE</sequence>
<protein>
    <submittedName>
        <fullName evidence="1">Uncharacterized protein</fullName>
    </submittedName>
</protein>
<organism evidence="1 2">
    <name type="scientific">Brassica cretica</name>
    <name type="common">Mustard</name>
    <dbReference type="NCBI Taxonomy" id="69181"/>
    <lineage>
        <taxon>Eukaryota</taxon>
        <taxon>Viridiplantae</taxon>
        <taxon>Streptophyta</taxon>
        <taxon>Embryophyta</taxon>
        <taxon>Tracheophyta</taxon>
        <taxon>Spermatophyta</taxon>
        <taxon>Magnoliopsida</taxon>
        <taxon>eudicotyledons</taxon>
        <taxon>Gunneridae</taxon>
        <taxon>Pentapetalae</taxon>
        <taxon>rosids</taxon>
        <taxon>malvids</taxon>
        <taxon>Brassicales</taxon>
        <taxon>Brassicaceae</taxon>
        <taxon>Brassiceae</taxon>
        <taxon>Brassica</taxon>
    </lineage>
</organism>
<reference evidence="1" key="1">
    <citation type="submission" date="2019-12" db="EMBL/GenBank/DDBJ databases">
        <title>Genome sequencing and annotation of Brassica cretica.</title>
        <authorList>
            <person name="Studholme D.J."/>
            <person name="Sarris P.F."/>
        </authorList>
    </citation>
    <scope>NUCLEOTIDE SEQUENCE</scope>
    <source>
        <strain evidence="1">PFS-001/15</strain>
        <tissue evidence="1">Leaf</tissue>
    </source>
</reference>
<dbReference type="EMBL" id="QGKW02001988">
    <property type="protein sequence ID" value="KAF2551526.1"/>
    <property type="molecule type" value="Genomic_DNA"/>
</dbReference>